<feature type="active site" description="Charge relay system" evidence="1">
    <location>
        <position position="126"/>
    </location>
</feature>
<dbReference type="VEuPathDB" id="VectorBase:PPAI006630"/>
<dbReference type="Pfam" id="PF01425">
    <property type="entry name" value="Amidase"/>
    <property type="match status" value="1"/>
</dbReference>
<dbReference type="EMBL" id="AJVK01058480">
    <property type="status" value="NOT_ANNOTATED_CDS"/>
    <property type="molecule type" value="Genomic_DNA"/>
</dbReference>
<evidence type="ECO:0000313" key="3">
    <source>
        <dbReference type="Proteomes" id="UP000092462"/>
    </source>
</evidence>
<evidence type="ECO:0000256" key="1">
    <source>
        <dbReference type="PIRSR" id="PIRSR001221-1"/>
    </source>
</evidence>
<dbReference type="EnsemblMetazoa" id="PPAI006630-RA">
    <property type="protein sequence ID" value="PPAI006630-PA"/>
    <property type="gene ID" value="PPAI006630"/>
</dbReference>
<dbReference type="AlphaFoldDB" id="A0A1B0DF22"/>
<keyword evidence="3" id="KW-1185">Reference proteome</keyword>
<dbReference type="PIRSF" id="PIRSF001221">
    <property type="entry name" value="Amidase_fungi"/>
    <property type="match status" value="1"/>
</dbReference>
<accession>A0A1B0DF22</accession>
<reference evidence="2" key="1">
    <citation type="submission" date="2022-08" db="UniProtKB">
        <authorList>
            <consortium name="EnsemblMetazoa"/>
        </authorList>
    </citation>
    <scope>IDENTIFICATION</scope>
    <source>
        <strain evidence="2">Israel</strain>
    </source>
</reference>
<sequence length="520" mass="58549">MSWIIRRMLRGAIVILSWFVIPYSWMKTLRISRQKIPPMSTNILEIPAVDLAQMIRTRQIKSEHVVKAYIDRCRQVNHLLNAIVQDRFDEALLEARAVDDFLSSTTKSVEDIERETPLLGVPVTVKESIGLCGMSNQAGLRYENRRIAKEDAPSVAQVRKNGAIFLLVSNTPELCMFWETFNKVTGQTKNPYDLKRTPGGSSGGEASLLGAGATLLSLTSDIGGSARLPAMFTGVFGHKPTPFLVSPYGHVPTSGDPRWGDYFTIAPMTRYAVDLPLLLKCMRNPEGPPVDIDKAVDVKKINYYYMDNDGPSGLTRPLTSDMQEAVIRVARHFNAQKVHIDLLKWSFDISISQLLRIKDIETIYNQSWEDEKSKNLSTEWIKYLFGCSNHIFSSVLIGYLQKFVKSLPDRRHKQLEDIANELKNHFVQLLGTNGVFIYPCFPTSAPQHYRIFHKLLDTSYMMVFNTIGLPVTSAMVGMDKDNLPIGVQIVASPQQDHLCLAVAKELERAFGGWKKPPQSN</sequence>
<dbReference type="InterPro" id="IPR036928">
    <property type="entry name" value="AS_sf"/>
</dbReference>
<proteinExistence type="predicted"/>
<dbReference type="PANTHER" id="PTHR43372:SF2">
    <property type="entry name" value="IP13792P"/>
    <property type="match status" value="1"/>
</dbReference>
<dbReference type="SUPFAM" id="SSF75304">
    <property type="entry name" value="Amidase signature (AS) enzymes"/>
    <property type="match status" value="1"/>
</dbReference>
<evidence type="ECO:0000313" key="2">
    <source>
        <dbReference type="EnsemblMetazoa" id="PPAI006630-PA"/>
    </source>
</evidence>
<dbReference type="VEuPathDB" id="VectorBase:PPAPM1_002409"/>
<organism evidence="2 3">
    <name type="scientific">Phlebotomus papatasi</name>
    <name type="common">Sandfly</name>
    <dbReference type="NCBI Taxonomy" id="29031"/>
    <lineage>
        <taxon>Eukaryota</taxon>
        <taxon>Metazoa</taxon>
        <taxon>Ecdysozoa</taxon>
        <taxon>Arthropoda</taxon>
        <taxon>Hexapoda</taxon>
        <taxon>Insecta</taxon>
        <taxon>Pterygota</taxon>
        <taxon>Neoptera</taxon>
        <taxon>Endopterygota</taxon>
        <taxon>Diptera</taxon>
        <taxon>Nematocera</taxon>
        <taxon>Psychodoidea</taxon>
        <taxon>Psychodidae</taxon>
        <taxon>Phlebotomus</taxon>
        <taxon>Phlebotomus</taxon>
    </lineage>
</organism>
<protein>
    <submittedName>
        <fullName evidence="2">Uncharacterized protein</fullName>
    </submittedName>
</protein>
<feature type="active site" description="Acyl-ester intermediate" evidence="1">
    <location>
        <position position="225"/>
    </location>
</feature>
<name>A0A1B0DF22_PHLPP</name>
<dbReference type="GO" id="GO:0012505">
    <property type="term" value="C:endomembrane system"/>
    <property type="evidence" value="ECO:0007669"/>
    <property type="project" value="TreeGrafter"/>
</dbReference>
<dbReference type="InterPro" id="IPR023631">
    <property type="entry name" value="Amidase_dom"/>
</dbReference>
<dbReference type="InterPro" id="IPR052739">
    <property type="entry name" value="FAAH2"/>
</dbReference>
<dbReference type="PANTHER" id="PTHR43372">
    <property type="entry name" value="FATTY-ACID AMIDE HYDROLASE"/>
    <property type="match status" value="1"/>
</dbReference>
<feature type="active site" description="Charge relay system" evidence="1">
    <location>
        <position position="201"/>
    </location>
</feature>
<dbReference type="Gene3D" id="3.90.1300.10">
    <property type="entry name" value="Amidase signature (AS) domain"/>
    <property type="match status" value="1"/>
</dbReference>
<dbReference type="Proteomes" id="UP000092462">
    <property type="component" value="Unassembled WGS sequence"/>
</dbReference>